<organism evidence="2 3">
    <name type="scientific">Massiliimalia timonensis</name>
    <dbReference type="NCBI Taxonomy" id="1987501"/>
    <lineage>
        <taxon>Bacteria</taxon>
        <taxon>Bacillati</taxon>
        <taxon>Bacillota</taxon>
        <taxon>Clostridia</taxon>
        <taxon>Eubacteriales</taxon>
        <taxon>Oscillospiraceae</taxon>
        <taxon>Massiliimalia</taxon>
    </lineage>
</organism>
<dbReference type="NCBIfam" id="NF007251">
    <property type="entry name" value="PRK09698.1"/>
    <property type="match status" value="1"/>
</dbReference>
<dbReference type="PANTHER" id="PTHR18964">
    <property type="entry name" value="ROK (REPRESSOR, ORF, KINASE) FAMILY"/>
    <property type="match status" value="1"/>
</dbReference>
<dbReference type="InterPro" id="IPR000600">
    <property type="entry name" value="ROK"/>
</dbReference>
<dbReference type="Proteomes" id="UP000632659">
    <property type="component" value="Unassembled WGS sequence"/>
</dbReference>
<dbReference type="EC" id="2.7.1.55" evidence="2"/>
<comment type="similarity">
    <text evidence="1">Belongs to the ROK (NagC/XylR) family.</text>
</comment>
<accession>A0A8J6TQR5</accession>
<evidence type="ECO:0000313" key="2">
    <source>
        <dbReference type="EMBL" id="MBC8609551.1"/>
    </source>
</evidence>
<keyword evidence="3" id="KW-1185">Reference proteome</keyword>
<dbReference type="AlphaFoldDB" id="A0A8J6TQR5"/>
<dbReference type="InterPro" id="IPR043129">
    <property type="entry name" value="ATPase_NBD"/>
</dbReference>
<evidence type="ECO:0000313" key="3">
    <source>
        <dbReference type="Proteomes" id="UP000632659"/>
    </source>
</evidence>
<dbReference type="PANTHER" id="PTHR18964:SF149">
    <property type="entry name" value="BIFUNCTIONAL UDP-N-ACETYLGLUCOSAMINE 2-EPIMERASE_N-ACETYLMANNOSAMINE KINASE"/>
    <property type="match status" value="1"/>
</dbReference>
<name>A0A8J6TQR5_9FIRM</name>
<sequence>MTEHTYVLGVDIGGTNIRLGLVDEEGNLSGYQKISQQSILYGDDTIQSLAEYLKGYLQEFAKDKQVIALAAGIPAAMSRDRSTVWNAPNIKGFSGRNVKEVLQPHFSFPVLLEKDVTMLFYYDLMQHKIPHKDVLIACYIGTGIGNVISVDGKVLIGNDGAAGELGHIPVWDKTDICNCGNEGCMESHVGGKYLVELREKRFPDVEINQLFTVYGDTPEMERYLEHLSLPITTEINILNPAVIILGGGVLSMPDFPREKLEHYIYKHSRKPLPADNLKLVYSDNQGENGIYGAAIYAREILEQRKGE</sequence>
<protein>
    <submittedName>
        <fullName evidence="2">Allose kinase</fullName>
        <ecNumber evidence="2">2.7.1.55</ecNumber>
    </submittedName>
</protein>
<dbReference type="CDD" id="cd24070">
    <property type="entry name" value="ASKHA_NBD_ROK_AlsK"/>
    <property type="match status" value="1"/>
</dbReference>
<proteinExistence type="inferred from homology"/>
<dbReference type="SUPFAM" id="SSF53067">
    <property type="entry name" value="Actin-like ATPase domain"/>
    <property type="match status" value="1"/>
</dbReference>
<dbReference type="Gene3D" id="3.30.420.40">
    <property type="match status" value="2"/>
</dbReference>
<dbReference type="RefSeq" id="WP_093988038.1">
    <property type="nucleotide sequence ID" value="NZ_FYDD01000003.1"/>
</dbReference>
<dbReference type="EMBL" id="JACRTL010000001">
    <property type="protein sequence ID" value="MBC8609551.1"/>
    <property type="molecule type" value="Genomic_DNA"/>
</dbReference>
<reference evidence="2" key="1">
    <citation type="submission" date="2020-08" db="EMBL/GenBank/DDBJ databases">
        <title>Genome public.</title>
        <authorList>
            <person name="Liu C."/>
            <person name="Sun Q."/>
        </authorList>
    </citation>
    <scope>NUCLEOTIDE SEQUENCE</scope>
    <source>
        <strain evidence="2">NSJ-15</strain>
    </source>
</reference>
<gene>
    <name evidence="2" type="primary">alsK</name>
    <name evidence="2" type="ORF">H8702_00240</name>
</gene>
<evidence type="ECO:0000256" key="1">
    <source>
        <dbReference type="ARBA" id="ARBA00006479"/>
    </source>
</evidence>
<keyword evidence="2" id="KW-0418">Kinase</keyword>
<dbReference type="GO" id="GO:0008787">
    <property type="term" value="F:D-allose kinase activity"/>
    <property type="evidence" value="ECO:0007669"/>
    <property type="project" value="UniProtKB-EC"/>
</dbReference>
<comment type="caution">
    <text evidence="2">The sequence shown here is derived from an EMBL/GenBank/DDBJ whole genome shotgun (WGS) entry which is preliminary data.</text>
</comment>
<keyword evidence="2" id="KW-0808">Transferase</keyword>
<dbReference type="OrthoDB" id="9796533at2"/>
<dbReference type="Pfam" id="PF00480">
    <property type="entry name" value="ROK"/>
    <property type="match status" value="1"/>
</dbReference>